<dbReference type="GO" id="GO:0016020">
    <property type="term" value="C:membrane"/>
    <property type="evidence" value="ECO:0007669"/>
    <property type="project" value="UniProtKB-SubCell"/>
</dbReference>
<keyword evidence="5 10" id="KW-1133">Transmembrane helix</keyword>
<dbReference type="CDD" id="cd13901">
    <property type="entry name" value="CuRO_3_MaLCC_like"/>
    <property type="match status" value="1"/>
</dbReference>
<evidence type="ECO:0000256" key="6">
    <source>
        <dbReference type="ARBA" id="ARBA00023002"/>
    </source>
</evidence>
<dbReference type="Proteomes" id="UP000269276">
    <property type="component" value="Unassembled WGS sequence"/>
</dbReference>
<comment type="similarity">
    <text evidence="2">Belongs to the multicopper oxidase family.</text>
</comment>
<dbReference type="Pfam" id="PF07731">
    <property type="entry name" value="Cu-oxidase_2"/>
    <property type="match status" value="1"/>
</dbReference>
<accession>A0A3M7DQT9</accession>
<evidence type="ECO:0000259" key="13">
    <source>
        <dbReference type="Pfam" id="PF07732"/>
    </source>
</evidence>
<dbReference type="EMBL" id="QWIP01000318">
    <property type="protein sequence ID" value="RMY66266.1"/>
    <property type="molecule type" value="Genomic_DNA"/>
</dbReference>
<evidence type="ECO:0000256" key="1">
    <source>
        <dbReference type="ARBA" id="ARBA00004141"/>
    </source>
</evidence>
<evidence type="ECO:0000259" key="12">
    <source>
        <dbReference type="Pfam" id="PF07731"/>
    </source>
</evidence>
<keyword evidence="7" id="KW-0186">Copper</keyword>
<sequence length="874" mass="97765">MGQIPDKKPAAEVSASGDGTAHIEDAAVLVDFDQLPQWAQQNPYIRSGYRPITNCLTECLGSLTYWHNESGNIFSHLLPIFPLLYLIGRSVLVLTGQIATYSNPRREDVVVFAAFFAGGLACMSLSATYHTLMCHSDSVMQRCKQLDYSGITCLIWGSFMPTIYYLFTCEAYHMRLYLITMSSIAAGMVAFFLSPLAQKSWTVPFRAPMFVAFAASALTPLWTGLQMYGWEHLNDMIGLKWVLLQGAIYLIGVLFFLTELPEPLSILGTPQQRHFPDFLNGPRPHGFPWGDHHANDTNYYDWTPNTGMTRRYDWSVAKQKCSPDGVEIDCLLVNGEFPGPTIEANWGDIIEVKVTNDMVEEGTSIHWHGILQKNSVWMDGVPGYGQCPIAPGASFTYRFQADLYGTSWWHSHYSSQYASGLAGPMVIHGPKNADYDVDLGPIFVNDWYHEYYTEVTEALFAPLPEVNIPRSDNNLINGKNSFDCSKTSLPCKPDAPLASFNFTSGKSYRMRFINPSAAATEKITIDGHKFTVIANDFVPIQPYETDVLTLAVGQRSDVIVEATGEPTDSVWLRAYKPQVCWPSNGGDEVKAAIFYQDADHSQPPTSTAGPNAYSNNCNNDPLEKTQPYYPIKAGEASSTEVIPLEFKPNNTGPSINGSHLLWYMANRTFIVNYNDPMLLETKLGNLDFPYLRNAHNYGSNSSLRFVVENTGPQPHPMHVHGHNMFILAEGDCVSNMTVFGNEEGISQEGNMTEYPKKRGLNVRSVEEIEKRADGQYGSCWDGHITNPDNPQRRDVQMLAAGRYIVVQWNQDNPGVWPFHCHIAWHLSAGFVWTVVERPDDVQKYAQIPSIMAQTCRDWSAWTGENVVPQIDDGL</sequence>
<dbReference type="PANTHER" id="PTHR11709">
    <property type="entry name" value="MULTI-COPPER OXIDASE"/>
    <property type="match status" value="1"/>
</dbReference>
<reference evidence="14 15" key="1">
    <citation type="journal article" date="2018" name="BMC Genomics">
        <title>Genomic evidence for intraspecific hybridization in a clonal and extremely halotolerant yeast.</title>
        <authorList>
            <person name="Gostincar C."/>
            <person name="Stajich J.E."/>
            <person name="Zupancic J."/>
            <person name="Zalar P."/>
            <person name="Gunde-Cimerman N."/>
        </authorList>
    </citation>
    <scope>NUCLEOTIDE SEQUENCE [LARGE SCALE GENOMIC DNA]</scope>
    <source>
        <strain evidence="14 15">EXF-2682</strain>
    </source>
</reference>
<evidence type="ECO:0000256" key="8">
    <source>
        <dbReference type="ARBA" id="ARBA00023136"/>
    </source>
</evidence>
<dbReference type="FunFam" id="2.60.40.420:FF:000021">
    <property type="entry name" value="Extracellular dihydrogeodin oxidase/laccase"/>
    <property type="match status" value="1"/>
</dbReference>
<dbReference type="InterPro" id="IPR008972">
    <property type="entry name" value="Cupredoxin"/>
</dbReference>
<dbReference type="InterPro" id="IPR045087">
    <property type="entry name" value="Cu-oxidase_fam"/>
</dbReference>
<evidence type="ECO:0000256" key="2">
    <source>
        <dbReference type="ARBA" id="ARBA00010609"/>
    </source>
</evidence>
<dbReference type="Pfam" id="PF07732">
    <property type="entry name" value="Cu-oxidase_3"/>
    <property type="match status" value="1"/>
</dbReference>
<dbReference type="InterPro" id="IPR001117">
    <property type="entry name" value="Cu-oxidase_2nd"/>
</dbReference>
<comment type="caution">
    <text evidence="14">The sequence shown here is derived from an EMBL/GenBank/DDBJ whole genome shotgun (WGS) entry which is preliminary data.</text>
</comment>
<dbReference type="GO" id="GO:0016491">
    <property type="term" value="F:oxidoreductase activity"/>
    <property type="evidence" value="ECO:0007669"/>
    <property type="project" value="UniProtKB-KW"/>
</dbReference>
<evidence type="ECO:0000256" key="5">
    <source>
        <dbReference type="ARBA" id="ARBA00022989"/>
    </source>
</evidence>
<name>A0A3M7DQT9_HORWE</name>
<dbReference type="InterPro" id="IPR011706">
    <property type="entry name" value="Cu-oxidase_C"/>
</dbReference>
<keyword evidence="9" id="KW-0862">Zinc</keyword>
<evidence type="ECO:0000256" key="10">
    <source>
        <dbReference type="SAM" id="Phobius"/>
    </source>
</evidence>
<comment type="subcellular location">
    <subcellularLocation>
        <location evidence="1">Membrane</location>
        <topology evidence="1">Multi-pass membrane protein</topology>
    </subcellularLocation>
</comment>
<dbReference type="SUPFAM" id="SSF49503">
    <property type="entry name" value="Cupredoxins"/>
    <property type="match status" value="3"/>
</dbReference>
<evidence type="ECO:0000256" key="7">
    <source>
        <dbReference type="ARBA" id="ARBA00023008"/>
    </source>
</evidence>
<dbReference type="CDD" id="cd13854">
    <property type="entry name" value="CuRO_1_MaLCC_like"/>
    <property type="match status" value="1"/>
</dbReference>
<dbReference type="InterPro" id="IPR011707">
    <property type="entry name" value="Cu-oxidase-like_N"/>
</dbReference>
<dbReference type="OrthoDB" id="2121828at2759"/>
<feature type="transmembrane region" description="Helical" evidence="10">
    <location>
        <begin position="205"/>
        <end position="225"/>
    </location>
</feature>
<proteinExistence type="inferred from homology"/>
<feature type="transmembrane region" description="Helical" evidence="10">
    <location>
        <begin position="73"/>
        <end position="97"/>
    </location>
</feature>
<evidence type="ECO:0000259" key="11">
    <source>
        <dbReference type="Pfam" id="PF00394"/>
    </source>
</evidence>
<evidence type="ECO:0000313" key="14">
    <source>
        <dbReference type="EMBL" id="RMY66266.1"/>
    </source>
</evidence>
<feature type="domain" description="Plastocyanin-like" evidence="11">
    <location>
        <begin position="441"/>
        <end position="576"/>
    </location>
</feature>
<evidence type="ECO:0000256" key="3">
    <source>
        <dbReference type="ARBA" id="ARBA00022692"/>
    </source>
</evidence>
<keyword evidence="6" id="KW-0560">Oxidoreductase</keyword>
<feature type="domain" description="Plastocyanin-like" evidence="13">
    <location>
        <begin position="316"/>
        <end position="431"/>
    </location>
</feature>
<protein>
    <recommendedName>
        <fullName evidence="16">Multicopper oxidase</fullName>
    </recommendedName>
</protein>
<dbReference type="VEuPathDB" id="FungiDB:BTJ68_11884"/>
<feature type="transmembrane region" description="Helical" evidence="10">
    <location>
        <begin position="237"/>
        <end position="257"/>
    </location>
</feature>
<dbReference type="Pfam" id="PF03006">
    <property type="entry name" value="HlyIII"/>
    <property type="match status" value="1"/>
</dbReference>
<dbReference type="Gene3D" id="2.60.40.420">
    <property type="entry name" value="Cupredoxins - blue copper proteins"/>
    <property type="match status" value="3"/>
</dbReference>
<keyword evidence="4 9" id="KW-0479">Metal-binding</keyword>
<dbReference type="PANTHER" id="PTHR11709:SF145">
    <property type="entry name" value="LCC1"/>
    <property type="match status" value="1"/>
</dbReference>
<evidence type="ECO:0000256" key="4">
    <source>
        <dbReference type="ARBA" id="ARBA00022723"/>
    </source>
</evidence>
<feature type="transmembrane region" description="Helical" evidence="10">
    <location>
        <begin position="109"/>
        <end position="128"/>
    </location>
</feature>
<keyword evidence="8 10" id="KW-0472">Membrane</keyword>
<feature type="transmembrane region" description="Helical" evidence="10">
    <location>
        <begin position="148"/>
        <end position="167"/>
    </location>
</feature>
<keyword evidence="3 10" id="KW-0812">Transmembrane</keyword>
<evidence type="ECO:0000256" key="9">
    <source>
        <dbReference type="PIRSR" id="PIRSR604254-1"/>
    </source>
</evidence>
<gene>
    <name evidence="14" type="ORF">D0863_08562</name>
</gene>
<feature type="domain" description="Plastocyanin-like" evidence="12">
    <location>
        <begin position="685"/>
        <end position="839"/>
    </location>
</feature>
<dbReference type="VEuPathDB" id="FungiDB:BTJ68_03944"/>
<evidence type="ECO:0000313" key="15">
    <source>
        <dbReference type="Proteomes" id="UP000269276"/>
    </source>
</evidence>
<feature type="binding site" evidence="9">
    <location>
        <position position="130"/>
    </location>
    <ligand>
        <name>Zn(2+)</name>
        <dbReference type="ChEBI" id="CHEBI:29105"/>
    </ligand>
</feature>
<dbReference type="GO" id="GO:0005507">
    <property type="term" value="F:copper ion binding"/>
    <property type="evidence" value="ECO:0007669"/>
    <property type="project" value="InterPro"/>
</dbReference>
<feature type="transmembrane region" description="Helical" evidence="10">
    <location>
        <begin position="174"/>
        <end position="193"/>
    </location>
</feature>
<dbReference type="CDD" id="cd13880">
    <property type="entry name" value="CuRO_2_MaLCC_like"/>
    <property type="match status" value="1"/>
</dbReference>
<organism evidence="14 15">
    <name type="scientific">Hortaea werneckii</name>
    <name type="common">Black yeast</name>
    <name type="synonym">Cladosporium werneckii</name>
    <dbReference type="NCBI Taxonomy" id="91943"/>
    <lineage>
        <taxon>Eukaryota</taxon>
        <taxon>Fungi</taxon>
        <taxon>Dikarya</taxon>
        <taxon>Ascomycota</taxon>
        <taxon>Pezizomycotina</taxon>
        <taxon>Dothideomycetes</taxon>
        <taxon>Dothideomycetidae</taxon>
        <taxon>Mycosphaerellales</taxon>
        <taxon>Teratosphaeriaceae</taxon>
        <taxon>Hortaea</taxon>
    </lineage>
</organism>
<dbReference type="FunFam" id="2.60.40.420:FF:000045">
    <property type="entry name" value="Laccase 2"/>
    <property type="match status" value="1"/>
</dbReference>
<dbReference type="InterPro" id="IPR004254">
    <property type="entry name" value="AdipoR/HlyIII-related"/>
</dbReference>
<dbReference type="Pfam" id="PF00394">
    <property type="entry name" value="Cu-oxidase"/>
    <property type="match status" value="1"/>
</dbReference>
<evidence type="ECO:0008006" key="16">
    <source>
        <dbReference type="Google" id="ProtNLM"/>
    </source>
</evidence>
<dbReference type="AlphaFoldDB" id="A0A3M7DQT9"/>